<protein>
    <submittedName>
        <fullName evidence="2">Uncharacterized protein</fullName>
    </submittedName>
</protein>
<dbReference type="OrthoDB" id="4502040at2759"/>
<reference evidence="2" key="2">
    <citation type="journal article" date="2022" name="Microb. Genom.">
        <title>A chromosome-scale genome assembly of the tomato pathogen Cladosporium fulvum reveals a compartmentalized genome architecture and the presence of a dispensable chromosome.</title>
        <authorList>
            <person name="Zaccaron A.Z."/>
            <person name="Chen L.H."/>
            <person name="Samaras A."/>
            <person name="Stergiopoulos I."/>
        </authorList>
    </citation>
    <scope>NUCLEOTIDE SEQUENCE</scope>
    <source>
        <strain evidence="2">Race5_Kim</strain>
    </source>
</reference>
<accession>A0A9Q8LHU3</accession>
<keyword evidence="3" id="KW-1185">Reference proteome</keyword>
<dbReference type="KEGG" id="ffu:CLAFUR5_06600"/>
<keyword evidence="1" id="KW-0812">Transmembrane</keyword>
<dbReference type="Proteomes" id="UP000756132">
    <property type="component" value="Chromosome 5"/>
</dbReference>
<feature type="transmembrane region" description="Helical" evidence="1">
    <location>
        <begin position="107"/>
        <end position="125"/>
    </location>
</feature>
<dbReference type="OMA" id="WDMVNAL"/>
<evidence type="ECO:0000313" key="3">
    <source>
        <dbReference type="Proteomes" id="UP000756132"/>
    </source>
</evidence>
<gene>
    <name evidence="2" type="ORF">CLAFUR5_06600</name>
</gene>
<keyword evidence="1" id="KW-1133">Transmembrane helix</keyword>
<reference evidence="2" key="1">
    <citation type="submission" date="2021-12" db="EMBL/GenBank/DDBJ databases">
        <authorList>
            <person name="Zaccaron A."/>
            <person name="Stergiopoulos I."/>
        </authorList>
    </citation>
    <scope>NUCLEOTIDE SEQUENCE</scope>
    <source>
        <strain evidence="2">Race5_Kim</strain>
    </source>
</reference>
<evidence type="ECO:0000313" key="2">
    <source>
        <dbReference type="EMBL" id="UJO17722.1"/>
    </source>
</evidence>
<sequence>MSISPSTLYYTAALLHAATIPKHTLVGLNKIAPASATITGDQHAVTKKLITPTWLHTNVFLATFVLLNLKWAKSGGPATFEEKVIVWVQAVAGAWVGLKYYQAKMYVGLGVLWGAAGATTAAMLLQEAM</sequence>
<evidence type="ECO:0000256" key="1">
    <source>
        <dbReference type="SAM" id="Phobius"/>
    </source>
</evidence>
<dbReference type="GeneID" id="71986478"/>
<dbReference type="RefSeq" id="XP_047762088.1">
    <property type="nucleotide sequence ID" value="XM_047905748.1"/>
</dbReference>
<dbReference type="AlphaFoldDB" id="A0A9Q8LHU3"/>
<proteinExistence type="predicted"/>
<dbReference type="EMBL" id="CP090167">
    <property type="protein sequence ID" value="UJO17722.1"/>
    <property type="molecule type" value="Genomic_DNA"/>
</dbReference>
<organism evidence="2 3">
    <name type="scientific">Passalora fulva</name>
    <name type="common">Tomato leaf mold</name>
    <name type="synonym">Cladosporium fulvum</name>
    <dbReference type="NCBI Taxonomy" id="5499"/>
    <lineage>
        <taxon>Eukaryota</taxon>
        <taxon>Fungi</taxon>
        <taxon>Dikarya</taxon>
        <taxon>Ascomycota</taxon>
        <taxon>Pezizomycotina</taxon>
        <taxon>Dothideomycetes</taxon>
        <taxon>Dothideomycetidae</taxon>
        <taxon>Mycosphaerellales</taxon>
        <taxon>Mycosphaerellaceae</taxon>
        <taxon>Fulvia</taxon>
    </lineage>
</organism>
<keyword evidence="1" id="KW-0472">Membrane</keyword>
<name>A0A9Q8LHU3_PASFU</name>